<sequence length="32" mass="3764">MQLSNHDRIGQSLTLLSQALSPYVEEKMRRVY</sequence>
<name>A0AAD1V5N7_PLAAG</name>
<evidence type="ECO:0000313" key="2">
    <source>
        <dbReference type="Proteomes" id="UP001153761"/>
    </source>
</evidence>
<dbReference type="EMBL" id="LR882963">
    <property type="protein sequence ID" value="CAD5940002.1"/>
    <property type="molecule type" value="Genomic_DNA"/>
</dbReference>
<organism evidence="1 2">
    <name type="scientific">Planktothrix agardhii</name>
    <name type="common">Oscillatoria agardhii</name>
    <dbReference type="NCBI Taxonomy" id="1160"/>
    <lineage>
        <taxon>Bacteria</taxon>
        <taxon>Bacillati</taxon>
        <taxon>Cyanobacteriota</taxon>
        <taxon>Cyanophyceae</taxon>
        <taxon>Oscillatoriophycideae</taxon>
        <taxon>Oscillatoriales</taxon>
        <taxon>Microcoleaceae</taxon>
        <taxon>Planktothrix</taxon>
    </lineage>
</organism>
<proteinExistence type="predicted"/>
<dbReference type="GO" id="GO:0004525">
    <property type="term" value="F:ribonuclease III activity"/>
    <property type="evidence" value="ECO:0007669"/>
    <property type="project" value="UniProtKB-EC"/>
</dbReference>
<dbReference type="Proteomes" id="UP001153761">
    <property type="component" value="Chromosome"/>
</dbReference>
<reference evidence="1" key="1">
    <citation type="submission" date="2020-09" db="EMBL/GenBank/DDBJ databases">
        <authorList>
            <person name="Blom J."/>
        </authorList>
    </citation>
    <scope>NUCLEOTIDE SEQUENCE</scope>
    <source>
        <strain evidence="1">No.66</strain>
    </source>
</reference>
<keyword evidence="1" id="KW-0378">Hydrolase</keyword>
<gene>
    <name evidence="1" type="primary">rnc</name>
    <name evidence="1" type="ORF">PANO66_01916</name>
</gene>
<dbReference type="EC" id="3.1.26.3" evidence="1"/>
<dbReference type="AlphaFoldDB" id="A0AAD1V5N7"/>
<evidence type="ECO:0000313" key="1">
    <source>
        <dbReference type="EMBL" id="CAD5940002.1"/>
    </source>
</evidence>
<protein>
    <submittedName>
        <fullName evidence="1">Ribonuclease 3</fullName>
        <ecNumber evidence="1">3.1.26.3</ecNumber>
    </submittedName>
</protein>
<accession>A0AAD1V5N7</accession>